<keyword evidence="2" id="KW-0472">Membrane</keyword>
<reference evidence="3 4" key="1">
    <citation type="submission" date="2019-03" db="EMBL/GenBank/DDBJ databases">
        <title>Deep-cultivation of Planctomycetes and their phenomic and genomic characterization uncovers novel biology.</title>
        <authorList>
            <person name="Wiegand S."/>
            <person name="Jogler M."/>
            <person name="Boedeker C."/>
            <person name="Pinto D."/>
            <person name="Vollmers J."/>
            <person name="Rivas-Marin E."/>
            <person name="Kohn T."/>
            <person name="Peeters S.H."/>
            <person name="Heuer A."/>
            <person name="Rast P."/>
            <person name="Oberbeckmann S."/>
            <person name="Bunk B."/>
            <person name="Jeske O."/>
            <person name="Meyerdierks A."/>
            <person name="Storesund J.E."/>
            <person name="Kallscheuer N."/>
            <person name="Luecker S."/>
            <person name="Lage O.M."/>
            <person name="Pohl T."/>
            <person name="Merkel B.J."/>
            <person name="Hornburger P."/>
            <person name="Mueller R.-W."/>
            <person name="Bruemmer F."/>
            <person name="Labrenz M."/>
            <person name="Spormann A.M."/>
            <person name="Op den Camp H."/>
            <person name="Overmann J."/>
            <person name="Amann R."/>
            <person name="Jetten M.S.M."/>
            <person name="Mascher T."/>
            <person name="Medema M.H."/>
            <person name="Devos D.P."/>
            <person name="Kaster A.-K."/>
            <person name="Ovreas L."/>
            <person name="Rohde M."/>
            <person name="Galperin M.Y."/>
            <person name="Jogler C."/>
        </authorList>
    </citation>
    <scope>NUCLEOTIDE SEQUENCE [LARGE SCALE GENOMIC DNA]</scope>
    <source>
        <strain evidence="3 4">V202</strain>
    </source>
</reference>
<dbReference type="EMBL" id="CP037422">
    <property type="protein sequence ID" value="QDU11811.1"/>
    <property type="molecule type" value="Genomic_DNA"/>
</dbReference>
<evidence type="ECO:0008006" key="5">
    <source>
        <dbReference type="Google" id="ProtNLM"/>
    </source>
</evidence>
<name>A0A517X2T6_9PLAN</name>
<keyword evidence="2" id="KW-0812">Transmembrane</keyword>
<dbReference type="Proteomes" id="UP000318384">
    <property type="component" value="Chromosome"/>
</dbReference>
<evidence type="ECO:0000313" key="4">
    <source>
        <dbReference type="Proteomes" id="UP000318384"/>
    </source>
</evidence>
<organism evidence="3 4">
    <name type="scientific">Gimesia aquarii</name>
    <dbReference type="NCBI Taxonomy" id="2527964"/>
    <lineage>
        <taxon>Bacteria</taxon>
        <taxon>Pseudomonadati</taxon>
        <taxon>Planctomycetota</taxon>
        <taxon>Planctomycetia</taxon>
        <taxon>Planctomycetales</taxon>
        <taxon>Planctomycetaceae</taxon>
        <taxon>Gimesia</taxon>
    </lineage>
</organism>
<accession>A0A517X2T6</accession>
<gene>
    <name evidence="3" type="ORF">V202x_52350</name>
</gene>
<feature type="region of interest" description="Disordered" evidence="1">
    <location>
        <begin position="1"/>
        <end position="20"/>
    </location>
</feature>
<feature type="region of interest" description="Disordered" evidence="1">
    <location>
        <begin position="313"/>
        <end position="344"/>
    </location>
</feature>
<evidence type="ECO:0000256" key="2">
    <source>
        <dbReference type="SAM" id="Phobius"/>
    </source>
</evidence>
<protein>
    <recommendedName>
        <fullName evidence="5">Zinc-finger domain-containing protein</fullName>
    </recommendedName>
</protein>
<dbReference type="AlphaFoldDB" id="A0A517X2T6"/>
<dbReference type="RefSeq" id="WP_145179557.1">
    <property type="nucleotide sequence ID" value="NZ_CP037422.1"/>
</dbReference>
<evidence type="ECO:0000313" key="3">
    <source>
        <dbReference type="EMBL" id="QDU11811.1"/>
    </source>
</evidence>
<keyword evidence="4" id="KW-1185">Reference proteome</keyword>
<sequence>MSSQQPSNEDLSAYFDHEVSSEERRQLESLLENSVEARQELHEIGELSRLLQETATESAPPELAPSIRKRIEQETLLTQTTHAAVKHTPSVFRYRIAVAVSTCSSLAALVLFVLLMNSYVTPTQPEFSQGFAISRPSTPRSSMETAVKTTELVREENASADVSTDGVSADLEAHQNEKVTALLDVLMADNQTNRLGLRGNVSSGKKEMVVESLNAPTAAKSLGKFSVMNKLPEGVNFSDHSSNRLRTSMVPPSQGIPAHIPLDTIRIGDVLPYIGDIDGKVAVIEVRVVDVQQALGTMELLLARNNIPINQKKQSEVERQLQNPQSSSKSELKAKGQSLAQRRDESENELFAVYVEATDNQLSTALQEFQNDLKRDQLVSLSLQPAISERSLTEKIEELPKLLAYKSNTPRSNHDAYFEAKNGAKKPTDTEKSNGAAQENRSSAKFKKTIADSKVGKDLKRDLSRSFQTRYRMQLPEETLVRSKATKGRKSMLLGSSAGALPSPESPLAASKPTGNKATDKLTHLTKNRSLPFSKSRNLNQTKTPIKVLFVFKNSTGTPTPAAPR</sequence>
<evidence type="ECO:0000256" key="1">
    <source>
        <dbReference type="SAM" id="MobiDB-lite"/>
    </source>
</evidence>
<feature type="region of interest" description="Disordered" evidence="1">
    <location>
        <begin position="420"/>
        <end position="446"/>
    </location>
</feature>
<feature type="transmembrane region" description="Helical" evidence="2">
    <location>
        <begin position="96"/>
        <end position="116"/>
    </location>
</feature>
<feature type="compositionally biased region" description="Polar residues" evidence="1">
    <location>
        <begin position="528"/>
        <end position="539"/>
    </location>
</feature>
<feature type="region of interest" description="Disordered" evidence="1">
    <location>
        <begin position="481"/>
        <end position="539"/>
    </location>
</feature>
<feature type="compositionally biased region" description="Polar residues" evidence="1">
    <location>
        <begin position="1"/>
        <end position="10"/>
    </location>
</feature>
<feature type="compositionally biased region" description="Polar residues" evidence="1">
    <location>
        <begin position="320"/>
        <end position="329"/>
    </location>
</feature>
<proteinExistence type="predicted"/>
<dbReference type="OrthoDB" id="240962at2"/>
<keyword evidence="2" id="KW-1133">Transmembrane helix</keyword>
<feature type="compositionally biased region" description="Polar residues" evidence="1">
    <location>
        <begin position="433"/>
        <end position="443"/>
    </location>
</feature>